<gene>
    <name evidence="1" type="ORF">AB675_7678</name>
</gene>
<dbReference type="EMBL" id="LFJN01000012">
    <property type="protein sequence ID" value="KPI40479.1"/>
    <property type="molecule type" value="Genomic_DNA"/>
</dbReference>
<dbReference type="InterPro" id="IPR016181">
    <property type="entry name" value="Acyl_CoA_acyltransferase"/>
</dbReference>
<dbReference type="PANTHER" id="PTHR42791">
    <property type="entry name" value="GNAT FAMILY ACETYLTRANSFERASE"/>
    <property type="match status" value="1"/>
</dbReference>
<reference evidence="1 2" key="1">
    <citation type="submission" date="2015-06" db="EMBL/GenBank/DDBJ databases">
        <title>Draft genome of the ant-associated black yeast Phialophora attae CBS 131958.</title>
        <authorList>
            <person name="Moreno L.F."/>
            <person name="Stielow B.J."/>
            <person name="de Hoog S."/>
            <person name="Vicente V.A."/>
            <person name="Weiss V.A."/>
            <person name="de Vries M."/>
            <person name="Cruz L.M."/>
            <person name="Souza E.M."/>
        </authorList>
    </citation>
    <scope>NUCLEOTIDE SEQUENCE [LARGE SCALE GENOMIC DNA]</scope>
    <source>
        <strain evidence="1 2">CBS 131958</strain>
    </source>
</reference>
<dbReference type="OrthoDB" id="410198at2759"/>
<organism evidence="1 2">
    <name type="scientific">Cyphellophora attinorum</name>
    <dbReference type="NCBI Taxonomy" id="1664694"/>
    <lineage>
        <taxon>Eukaryota</taxon>
        <taxon>Fungi</taxon>
        <taxon>Dikarya</taxon>
        <taxon>Ascomycota</taxon>
        <taxon>Pezizomycotina</taxon>
        <taxon>Eurotiomycetes</taxon>
        <taxon>Chaetothyriomycetidae</taxon>
        <taxon>Chaetothyriales</taxon>
        <taxon>Cyphellophoraceae</taxon>
        <taxon>Cyphellophora</taxon>
    </lineage>
</organism>
<protein>
    <recommendedName>
        <fullName evidence="3">N-acetyltransferase domain-containing protein</fullName>
    </recommendedName>
</protein>
<dbReference type="RefSeq" id="XP_018000442.1">
    <property type="nucleotide sequence ID" value="XM_018148065.1"/>
</dbReference>
<evidence type="ECO:0000313" key="1">
    <source>
        <dbReference type="EMBL" id="KPI40479.1"/>
    </source>
</evidence>
<name>A0A0N0NMQ4_9EURO</name>
<dbReference type="PANTHER" id="PTHR42791:SF1">
    <property type="entry name" value="N-ACETYLTRANSFERASE DOMAIN-CONTAINING PROTEIN"/>
    <property type="match status" value="1"/>
</dbReference>
<dbReference type="STRING" id="1664694.A0A0N0NMQ4"/>
<dbReference type="InterPro" id="IPR052523">
    <property type="entry name" value="Trichothecene_AcTrans"/>
</dbReference>
<sequence>MDHRLAGSTEPDMKPSVLLDTNLVPNEAGGTHLAVIPYQAHPPSTPGITLRIHTSATSPLIPLLAATNALAGMTDPFNLLLNREKHPSGLTYPLALQNNIDRITTKLQQGCIMVSASPSSCSDNGSSGYAAVACWAPPTATAQMEIDEGDDLLIPELAHRPVMQNAVRVWAVERRKVLPLHWNGGRKWWYVSLMARHPEMAAVKGAVRAVIEVGLKWADEEGCPVWLEAGNERARDVYAAFGFREIAITVMGGGRGRRGRCRFGV</sequence>
<evidence type="ECO:0000313" key="2">
    <source>
        <dbReference type="Proteomes" id="UP000038010"/>
    </source>
</evidence>
<dbReference type="AlphaFoldDB" id="A0A0N0NMQ4"/>
<dbReference type="Proteomes" id="UP000038010">
    <property type="component" value="Unassembled WGS sequence"/>
</dbReference>
<comment type="caution">
    <text evidence="1">The sequence shown here is derived from an EMBL/GenBank/DDBJ whole genome shotgun (WGS) entry which is preliminary data.</text>
</comment>
<dbReference type="GeneID" id="28739945"/>
<dbReference type="VEuPathDB" id="FungiDB:AB675_7678"/>
<proteinExistence type="predicted"/>
<evidence type="ECO:0008006" key="3">
    <source>
        <dbReference type="Google" id="ProtNLM"/>
    </source>
</evidence>
<accession>A0A0N0NMQ4</accession>
<dbReference type="Gene3D" id="3.40.630.30">
    <property type="match status" value="1"/>
</dbReference>
<keyword evidence="2" id="KW-1185">Reference proteome</keyword>
<dbReference type="SUPFAM" id="SSF55729">
    <property type="entry name" value="Acyl-CoA N-acyltransferases (Nat)"/>
    <property type="match status" value="1"/>
</dbReference>